<dbReference type="Proteomes" id="UP000072421">
    <property type="component" value="Chromosome"/>
</dbReference>
<dbReference type="PANTHER" id="PTHR36113:SF3">
    <property type="entry name" value="SLL5075 PROTEIN"/>
    <property type="match status" value="1"/>
</dbReference>
<dbReference type="SUPFAM" id="SSF54593">
    <property type="entry name" value="Glyoxalase/Bleomycin resistance protein/Dihydroxybiphenyl dioxygenase"/>
    <property type="match status" value="1"/>
</dbReference>
<dbReference type="InterPro" id="IPR051332">
    <property type="entry name" value="Fosfomycin_Res_Enzymes"/>
</dbReference>
<protein>
    <submittedName>
        <fullName evidence="2">Glyoxalase/Bleomycin resistance /Dioxygenase superfamily protein</fullName>
    </submittedName>
</protein>
<dbReference type="PROSITE" id="PS51819">
    <property type="entry name" value="VOC"/>
    <property type="match status" value="1"/>
</dbReference>
<dbReference type="Pfam" id="PF00903">
    <property type="entry name" value="Glyoxalase"/>
    <property type="match status" value="1"/>
</dbReference>
<dbReference type="AlphaFoldDB" id="A0A127PEM0"/>
<sequence>MQLNHIDLPVPDVAATSAFFQEYLGFQHLQTMGDHEMVILRGEGGLVLVLNRKAATDSGAFPDSFHIGFLLDSDQAVHDAYARLAAAPFEQISLVQESRGACVFFLQAPGGIRIEISHRQG</sequence>
<dbReference type="GO" id="GO:0051213">
    <property type="term" value="F:dioxygenase activity"/>
    <property type="evidence" value="ECO:0007669"/>
    <property type="project" value="UniProtKB-KW"/>
</dbReference>
<organism evidence="2">
    <name type="scientific">Collimonas fungivorans</name>
    <dbReference type="NCBI Taxonomy" id="158899"/>
    <lineage>
        <taxon>Bacteria</taxon>
        <taxon>Pseudomonadati</taxon>
        <taxon>Pseudomonadota</taxon>
        <taxon>Betaproteobacteria</taxon>
        <taxon>Burkholderiales</taxon>
        <taxon>Oxalobacteraceae</taxon>
        <taxon>Collimonas</taxon>
    </lineage>
</organism>
<reference evidence="2 3" key="1">
    <citation type="submission" date="2015-11" db="EMBL/GenBank/DDBJ databases">
        <title>Exploring the genomic traits of fungus-feeding bacterial genus Collimonas.</title>
        <authorList>
            <person name="Song C."/>
            <person name="Schmidt R."/>
            <person name="de Jager V."/>
            <person name="Krzyzanowska D."/>
            <person name="Jongedijk E."/>
            <person name="Cankar K."/>
            <person name="Beekwilder J."/>
            <person name="van Veen A."/>
            <person name="de Boer W."/>
            <person name="van Veen J.A."/>
            <person name="Garbeva P."/>
        </authorList>
    </citation>
    <scope>NUCLEOTIDE SEQUENCE [LARGE SCALE GENOMIC DNA]</scope>
    <source>
        <strain evidence="2 3">Ter6</strain>
    </source>
</reference>
<dbReference type="CDD" id="cd06587">
    <property type="entry name" value="VOC"/>
    <property type="match status" value="1"/>
</dbReference>
<dbReference type="Gene3D" id="3.10.180.10">
    <property type="entry name" value="2,3-Dihydroxybiphenyl 1,2-Dioxygenase, domain 1"/>
    <property type="match status" value="1"/>
</dbReference>
<keyword evidence="2" id="KW-0223">Dioxygenase</keyword>
<evidence type="ECO:0000313" key="2">
    <source>
        <dbReference type="EMBL" id="AMO96207.1"/>
    </source>
</evidence>
<dbReference type="InterPro" id="IPR029068">
    <property type="entry name" value="Glyas_Bleomycin-R_OHBP_Dase"/>
</dbReference>
<dbReference type="InterPro" id="IPR004360">
    <property type="entry name" value="Glyas_Fos-R_dOase_dom"/>
</dbReference>
<dbReference type="EMBL" id="CP013232">
    <property type="protein sequence ID" value="AMO96207.1"/>
    <property type="molecule type" value="Genomic_DNA"/>
</dbReference>
<gene>
    <name evidence="2" type="ORF">CFter6_3574</name>
</gene>
<accession>A0A127PEM0</accession>
<evidence type="ECO:0000313" key="3">
    <source>
        <dbReference type="Proteomes" id="UP000072421"/>
    </source>
</evidence>
<dbReference type="RefSeq" id="WP_061540845.1">
    <property type="nucleotide sequence ID" value="NZ_CP013232.1"/>
</dbReference>
<name>A0A127PEM0_9BURK</name>
<evidence type="ECO:0000259" key="1">
    <source>
        <dbReference type="PROSITE" id="PS51819"/>
    </source>
</evidence>
<dbReference type="PANTHER" id="PTHR36113">
    <property type="entry name" value="LYASE, PUTATIVE-RELATED-RELATED"/>
    <property type="match status" value="1"/>
</dbReference>
<dbReference type="OrthoDB" id="9093825at2"/>
<feature type="domain" description="VOC" evidence="1">
    <location>
        <begin position="2"/>
        <end position="119"/>
    </location>
</feature>
<keyword evidence="2" id="KW-0560">Oxidoreductase</keyword>
<dbReference type="PATRIC" id="fig|158899.10.peg.3558"/>
<dbReference type="InterPro" id="IPR037523">
    <property type="entry name" value="VOC_core"/>
</dbReference>
<proteinExistence type="predicted"/>